<dbReference type="OMA" id="LYIYWIN"/>
<name>A0A0V0QLQ5_PSEPJ</name>
<dbReference type="Proteomes" id="UP000054937">
    <property type="component" value="Unassembled WGS sequence"/>
</dbReference>
<evidence type="ECO:0000313" key="1">
    <source>
        <dbReference type="EMBL" id="KRX03166.1"/>
    </source>
</evidence>
<dbReference type="AlphaFoldDB" id="A0A0V0QLQ5"/>
<dbReference type="OrthoDB" id="289107at2759"/>
<organism evidence="1 2">
    <name type="scientific">Pseudocohnilembus persalinus</name>
    <name type="common">Ciliate</name>
    <dbReference type="NCBI Taxonomy" id="266149"/>
    <lineage>
        <taxon>Eukaryota</taxon>
        <taxon>Sar</taxon>
        <taxon>Alveolata</taxon>
        <taxon>Ciliophora</taxon>
        <taxon>Intramacronucleata</taxon>
        <taxon>Oligohymenophorea</taxon>
        <taxon>Scuticociliatia</taxon>
        <taxon>Philasterida</taxon>
        <taxon>Pseudocohnilembidae</taxon>
        <taxon>Pseudocohnilembus</taxon>
    </lineage>
</organism>
<dbReference type="EMBL" id="LDAU01000143">
    <property type="protein sequence ID" value="KRX03166.1"/>
    <property type="molecule type" value="Genomic_DNA"/>
</dbReference>
<keyword evidence="2" id="KW-1185">Reference proteome</keyword>
<reference evidence="1 2" key="1">
    <citation type="journal article" date="2015" name="Sci. Rep.">
        <title>Genome of the facultative scuticociliatosis pathogen Pseudocohnilembus persalinus provides insight into its virulence through horizontal gene transfer.</title>
        <authorList>
            <person name="Xiong J."/>
            <person name="Wang G."/>
            <person name="Cheng J."/>
            <person name="Tian M."/>
            <person name="Pan X."/>
            <person name="Warren A."/>
            <person name="Jiang C."/>
            <person name="Yuan D."/>
            <person name="Miao W."/>
        </authorList>
    </citation>
    <scope>NUCLEOTIDE SEQUENCE [LARGE SCALE GENOMIC DNA]</scope>
    <source>
        <strain evidence="1">36N120E</strain>
    </source>
</reference>
<evidence type="ECO:0000313" key="2">
    <source>
        <dbReference type="Proteomes" id="UP000054937"/>
    </source>
</evidence>
<proteinExistence type="predicted"/>
<protein>
    <submittedName>
        <fullName evidence="1">Uncharacterized protein</fullName>
    </submittedName>
</protein>
<comment type="caution">
    <text evidence="1">The sequence shown here is derived from an EMBL/GenBank/DDBJ whole genome shotgun (WGS) entry which is preliminary data.</text>
</comment>
<dbReference type="InParanoid" id="A0A0V0QLQ5"/>
<accession>A0A0V0QLQ5</accession>
<sequence>MSEQKQEKVQLTNKEIRKDFMILSSYIYTLCKHQSTTDEEFEVKFETYDRLFKAHNNWGRGAQIGSLGLLIRYCLKGNSKMLKLTGGLLYTAWINHIFTLGSYCGLIWHLPKAVQDLDMGDQYYTGRQMSEFQGILRNRNEKEAKGEKVDSDRLILNNFYSKLAGVDFMEENNRNYVQNQYFIDNREKYTQKDADSKELYHVFTEAQPYDDELKLKYFDSFITRYVYFSFTRWGTRVGQYFGIIDEYK</sequence>
<gene>
    <name evidence="1" type="ORF">PPERSA_10539</name>
</gene>